<organism evidence="4 5">
    <name type="scientific">Candida maltosa (strain Xu316)</name>
    <name type="common">Yeast</name>
    <dbReference type="NCBI Taxonomy" id="1245528"/>
    <lineage>
        <taxon>Eukaryota</taxon>
        <taxon>Fungi</taxon>
        <taxon>Dikarya</taxon>
        <taxon>Ascomycota</taxon>
        <taxon>Saccharomycotina</taxon>
        <taxon>Pichiomycetes</taxon>
        <taxon>Debaryomycetaceae</taxon>
        <taxon>Candida/Lodderomyces clade</taxon>
        <taxon>Candida</taxon>
    </lineage>
</organism>
<dbReference type="GO" id="GO:0004523">
    <property type="term" value="F:RNA-DNA hybrid ribonuclease activity"/>
    <property type="evidence" value="ECO:0007669"/>
    <property type="project" value="InterPro"/>
</dbReference>
<dbReference type="InterPro" id="IPR002156">
    <property type="entry name" value="RNaseH_domain"/>
</dbReference>
<dbReference type="EMBL" id="AOGT01001278">
    <property type="protein sequence ID" value="EMG48055.1"/>
    <property type="molecule type" value="Genomic_DNA"/>
</dbReference>
<sequence>GASFKKFETASEANAFVSNGGGNSSGSGYSSGGGRSSGSRSSGVSKPTSSYSSGGYSSGGYSSSSRATTTSNKPSSTTTTKVYVDGAARGNGRSANAPSGYGVYYGENDSRNAAVPLDTVDKGTSFKPTNQRAELHAVNHALRNIHNDLKMGHANGKTEIHSDSKYAIQSVNEWSNNWAKNDWKNSKGETVANYDLMRETVALKNSINQEYKERNWGDLEFHHVKGHAGNKGNEAADRLANQGADKYGKK</sequence>
<evidence type="ECO:0000313" key="5">
    <source>
        <dbReference type="Proteomes" id="UP000011777"/>
    </source>
</evidence>
<dbReference type="GO" id="GO:0043137">
    <property type="term" value="P:DNA replication, removal of RNA primer"/>
    <property type="evidence" value="ECO:0007669"/>
    <property type="project" value="TreeGrafter"/>
</dbReference>
<feature type="non-terminal residue" evidence="4">
    <location>
        <position position="1"/>
    </location>
</feature>
<dbReference type="GO" id="GO:0003676">
    <property type="term" value="F:nucleic acid binding"/>
    <property type="evidence" value="ECO:0007669"/>
    <property type="project" value="InterPro"/>
</dbReference>
<dbReference type="Pfam" id="PF00075">
    <property type="entry name" value="RNase_H"/>
    <property type="match status" value="1"/>
</dbReference>
<protein>
    <submittedName>
        <fullName evidence="4">Ribonuclease H, putative</fullName>
    </submittedName>
</protein>
<proteinExistence type="inferred from homology"/>
<dbReference type="InterPro" id="IPR012337">
    <property type="entry name" value="RNaseH-like_sf"/>
</dbReference>
<dbReference type="InterPro" id="IPR017067">
    <property type="entry name" value="RNase_H1_euk"/>
</dbReference>
<feature type="region of interest" description="Disordered" evidence="2">
    <location>
        <begin position="226"/>
        <end position="250"/>
    </location>
</feature>
<evidence type="ECO:0000313" key="4">
    <source>
        <dbReference type="EMBL" id="EMG48055.1"/>
    </source>
</evidence>
<feature type="region of interest" description="Disordered" evidence="2">
    <location>
        <begin position="15"/>
        <end position="99"/>
    </location>
</feature>
<reference evidence="4 5" key="1">
    <citation type="submission" date="2013-02" db="EMBL/GenBank/DDBJ databases">
        <title>Genome sequence of Candida maltosa Xu316, a potential industrial strain for xylitol and ethanol production.</title>
        <authorList>
            <person name="Yu J."/>
            <person name="Wang Q."/>
            <person name="Geng X."/>
            <person name="Bao W."/>
            <person name="He P."/>
            <person name="Cai J."/>
        </authorList>
    </citation>
    <scope>NUCLEOTIDE SEQUENCE [LARGE SCALE GENOMIC DNA]</scope>
    <source>
        <strain evidence="5">Xu316</strain>
    </source>
</reference>
<name>M3JYK0_CANMX</name>
<dbReference type="Proteomes" id="UP000011777">
    <property type="component" value="Unassembled WGS sequence"/>
</dbReference>
<evidence type="ECO:0000259" key="3">
    <source>
        <dbReference type="PROSITE" id="PS50879"/>
    </source>
</evidence>
<comment type="caution">
    <text evidence="4">The sequence shown here is derived from an EMBL/GenBank/DDBJ whole genome shotgun (WGS) entry which is preliminary data.</text>
</comment>
<dbReference type="eggNOG" id="KOG3752">
    <property type="taxonomic scope" value="Eukaryota"/>
</dbReference>
<dbReference type="InterPro" id="IPR050092">
    <property type="entry name" value="RNase_H"/>
</dbReference>
<gene>
    <name evidence="4" type="ORF">G210_1453</name>
</gene>
<comment type="similarity">
    <text evidence="1">Belongs to the RNase H family.</text>
</comment>
<dbReference type="OMA" id="SINCMET"/>
<dbReference type="HOGENOM" id="CLU_030894_0_2_1"/>
<dbReference type="PIRSF" id="PIRSF036852">
    <property type="entry name" value="Ribonuclease_H1_euk"/>
    <property type="match status" value="1"/>
</dbReference>
<dbReference type="PANTHER" id="PTHR10642:SF30">
    <property type="entry name" value="RIBONUCLEASE H"/>
    <property type="match status" value="1"/>
</dbReference>
<feature type="domain" description="RNase H type-1" evidence="3">
    <location>
        <begin position="76"/>
        <end position="245"/>
    </location>
</feature>
<dbReference type="Gene3D" id="3.30.420.10">
    <property type="entry name" value="Ribonuclease H-like superfamily/Ribonuclease H"/>
    <property type="match status" value="1"/>
</dbReference>
<dbReference type="AlphaFoldDB" id="M3JYK0"/>
<dbReference type="InterPro" id="IPR036397">
    <property type="entry name" value="RNaseH_sf"/>
</dbReference>
<dbReference type="PROSITE" id="PS50879">
    <property type="entry name" value="RNASE_H_1"/>
    <property type="match status" value="1"/>
</dbReference>
<keyword evidence="5" id="KW-1185">Reference proteome</keyword>
<dbReference type="OrthoDB" id="407198at2759"/>
<dbReference type="PANTHER" id="PTHR10642">
    <property type="entry name" value="RIBONUCLEASE H1"/>
    <property type="match status" value="1"/>
</dbReference>
<accession>M3JYK0</accession>
<dbReference type="SUPFAM" id="SSF53098">
    <property type="entry name" value="Ribonuclease H-like"/>
    <property type="match status" value="1"/>
</dbReference>
<dbReference type="GO" id="GO:0000287">
    <property type="term" value="F:magnesium ion binding"/>
    <property type="evidence" value="ECO:0007669"/>
    <property type="project" value="InterPro"/>
</dbReference>
<evidence type="ECO:0000256" key="2">
    <source>
        <dbReference type="SAM" id="MobiDB-lite"/>
    </source>
</evidence>
<feature type="compositionally biased region" description="Gly residues" evidence="2">
    <location>
        <begin position="19"/>
        <end position="36"/>
    </location>
</feature>
<evidence type="ECO:0000256" key="1">
    <source>
        <dbReference type="ARBA" id="ARBA00005300"/>
    </source>
</evidence>
<dbReference type="CDD" id="cd09280">
    <property type="entry name" value="RNase_HI_eukaryote_like"/>
    <property type="match status" value="1"/>
</dbReference>
<feature type="compositionally biased region" description="Low complexity" evidence="2">
    <location>
        <begin position="37"/>
        <end position="97"/>
    </location>
</feature>
<dbReference type="STRING" id="1245528.M3JYK0"/>